<dbReference type="SUPFAM" id="SSF51735">
    <property type="entry name" value="NAD(P)-binding Rossmann-fold domains"/>
    <property type="match status" value="1"/>
</dbReference>
<reference evidence="2" key="1">
    <citation type="submission" date="2020-12" db="EMBL/GenBank/DDBJ databases">
        <title>Ramlibacter sp. nov., isolated from a freshwater alga, Cryptomonas.</title>
        <authorList>
            <person name="Kim H.M."/>
            <person name="Jeon C.O."/>
        </authorList>
    </citation>
    <scope>NUCLEOTIDE SEQUENCE</scope>
    <source>
        <strain evidence="2">CrO1</strain>
    </source>
</reference>
<keyword evidence="3" id="KW-1185">Reference proteome</keyword>
<dbReference type="RefSeq" id="WP_200787259.1">
    <property type="nucleotide sequence ID" value="NZ_JAEDAO010000001.1"/>
</dbReference>
<evidence type="ECO:0000313" key="3">
    <source>
        <dbReference type="Proteomes" id="UP000617041"/>
    </source>
</evidence>
<comment type="caution">
    <text evidence="2">The sequence shown here is derived from an EMBL/GenBank/DDBJ whole genome shotgun (WGS) entry which is preliminary data.</text>
</comment>
<evidence type="ECO:0000259" key="1">
    <source>
        <dbReference type="Pfam" id="PF01370"/>
    </source>
</evidence>
<dbReference type="Proteomes" id="UP000617041">
    <property type="component" value="Unassembled WGS sequence"/>
</dbReference>
<evidence type="ECO:0000313" key="2">
    <source>
        <dbReference type="EMBL" id="MBK0392319.1"/>
    </source>
</evidence>
<gene>
    <name evidence="2" type="ORF">I8E28_06935</name>
</gene>
<dbReference type="InterPro" id="IPR036291">
    <property type="entry name" value="NAD(P)-bd_dom_sf"/>
</dbReference>
<dbReference type="Pfam" id="PF01370">
    <property type="entry name" value="Epimerase"/>
    <property type="match status" value="1"/>
</dbReference>
<dbReference type="AlphaFoldDB" id="A0A934UQ76"/>
<dbReference type="InterPro" id="IPR001509">
    <property type="entry name" value="Epimerase_deHydtase"/>
</dbReference>
<protein>
    <recommendedName>
        <fullName evidence="1">NAD-dependent epimerase/dehydratase domain-containing protein</fullName>
    </recommendedName>
</protein>
<sequence>MRLLFVGGTRFSGLAAVRIALERGHQVDVFHRGKSKPEGLAGAREILGDRHSDLQLLARGEWDAVVDTCGFRPGEVHQLADALDRRAGHYTFISSGSVYALDVPAGPDESARLATTDALDPATLDTVPIDGDNYGPLKVLSERAAQARFASCALLRPTYIVGPGDYTQRFPEWVRRLAAGGRVTAPGPRDAAIQHVDARDLGAFIVDAAERRLQGPFNVAAQRGPFSFGDMLEGIAGAVAPAGTTIDWITPEQARASGQEFPLWHGGETYGFASMDTKVAYAAGLQCRPLHETVVDTLAWVRAAGHN</sequence>
<feature type="domain" description="NAD-dependent epimerase/dehydratase" evidence="1">
    <location>
        <begin position="79"/>
        <end position="219"/>
    </location>
</feature>
<organism evidence="2 3">
    <name type="scientific">Ramlibacter algicola</name>
    <dbReference type="NCBI Taxonomy" id="2795217"/>
    <lineage>
        <taxon>Bacteria</taxon>
        <taxon>Pseudomonadati</taxon>
        <taxon>Pseudomonadota</taxon>
        <taxon>Betaproteobacteria</taxon>
        <taxon>Burkholderiales</taxon>
        <taxon>Comamonadaceae</taxon>
        <taxon>Ramlibacter</taxon>
    </lineage>
</organism>
<dbReference type="EMBL" id="JAEDAO010000001">
    <property type="protein sequence ID" value="MBK0392319.1"/>
    <property type="molecule type" value="Genomic_DNA"/>
</dbReference>
<accession>A0A934UQ76</accession>
<proteinExistence type="predicted"/>
<dbReference type="Gene3D" id="3.40.50.720">
    <property type="entry name" value="NAD(P)-binding Rossmann-like Domain"/>
    <property type="match status" value="1"/>
</dbReference>
<name>A0A934UQ76_9BURK</name>